<dbReference type="AlphaFoldDB" id="A0A2K1KJ67"/>
<accession>A0A2K1KJ67</accession>
<dbReference type="Gramene" id="Pp3c5_10640V3.1">
    <property type="protein sequence ID" value="PAC:32953885.CDS.1"/>
    <property type="gene ID" value="Pp3c5_10640"/>
</dbReference>
<evidence type="ECO:0000313" key="3">
    <source>
        <dbReference type="Proteomes" id="UP000006727"/>
    </source>
</evidence>
<name>A0A2K1KJ67_PHYPA</name>
<dbReference type="EMBL" id="ABEU02000005">
    <property type="protein sequence ID" value="PNR53826.1"/>
    <property type="molecule type" value="Genomic_DNA"/>
</dbReference>
<organism evidence="1">
    <name type="scientific">Physcomitrium patens</name>
    <name type="common">Spreading-leaved earth moss</name>
    <name type="synonym">Physcomitrella patens</name>
    <dbReference type="NCBI Taxonomy" id="3218"/>
    <lineage>
        <taxon>Eukaryota</taxon>
        <taxon>Viridiplantae</taxon>
        <taxon>Streptophyta</taxon>
        <taxon>Embryophyta</taxon>
        <taxon>Bryophyta</taxon>
        <taxon>Bryophytina</taxon>
        <taxon>Bryopsida</taxon>
        <taxon>Funariidae</taxon>
        <taxon>Funariales</taxon>
        <taxon>Funariaceae</taxon>
        <taxon>Physcomitrium</taxon>
    </lineage>
</organism>
<dbReference type="PaxDb" id="3218-PP1S263_24V6.1"/>
<dbReference type="Proteomes" id="UP000006727">
    <property type="component" value="Chromosome 5"/>
</dbReference>
<keyword evidence="3" id="KW-1185">Reference proteome</keyword>
<proteinExistence type="predicted"/>
<evidence type="ECO:0000313" key="1">
    <source>
        <dbReference type="EMBL" id="PNR53826.1"/>
    </source>
</evidence>
<sequence>MLECNVFSEDGEVFCDVSLKRGTTKSTQKDEHSIIASRWHRRQIRCMKSSAVSQFQCKTLIPAAETDE</sequence>
<evidence type="ECO:0000313" key="2">
    <source>
        <dbReference type="EnsemblPlants" id="PAC:32953885.CDS.1"/>
    </source>
</evidence>
<gene>
    <name evidence="1" type="ORF">PHYPA_007501</name>
</gene>
<protein>
    <submittedName>
        <fullName evidence="1 2">Uncharacterized protein</fullName>
    </submittedName>
</protein>
<reference evidence="1 3" key="2">
    <citation type="journal article" date="2018" name="Plant J.">
        <title>The Physcomitrella patens chromosome-scale assembly reveals moss genome structure and evolution.</title>
        <authorList>
            <person name="Lang D."/>
            <person name="Ullrich K.K."/>
            <person name="Murat F."/>
            <person name="Fuchs J."/>
            <person name="Jenkins J."/>
            <person name="Haas F.B."/>
            <person name="Piednoel M."/>
            <person name="Gundlach H."/>
            <person name="Van Bel M."/>
            <person name="Meyberg R."/>
            <person name="Vives C."/>
            <person name="Morata J."/>
            <person name="Symeonidi A."/>
            <person name="Hiss M."/>
            <person name="Muchero W."/>
            <person name="Kamisugi Y."/>
            <person name="Saleh O."/>
            <person name="Blanc G."/>
            <person name="Decker E.L."/>
            <person name="van Gessel N."/>
            <person name="Grimwood J."/>
            <person name="Hayes R.D."/>
            <person name="Graham S.W."/>
            <person name="Gunter L.E."/>
            <person name="McDaniel S.F."/>
            <person name="Hoernstein S.N.W."/>
            <person name="Larsson A."/>
            <person name="Li F.W."/>
            <person name="Perroud P.F."/>
            <person name="Phillips J."/>
            <person name="Ranjan P."/>
            <person name="Rokshar D.S."/>
            <person name="Rothfels C.J."/>
            <person name="Schneider L."/>
            <person name="Shu S."/>
            <person name="Stevenson D.W."/>
            <person name="Thummler F."/>
            <person name="Tillich M."/>
            <person name="Villarreal Aguilar J.C."/>
            <person name="Widiez T."/>
            <person name="Wong G.K."/>
            <person name="Wymore A."/>
            <person name="Zhang Y."/>
            <person name="Zimmer A.D."/>
            <person name="Quatrano R.S."/>
            <person name="Mayer K.F.X."/>
            <person name="Goodstein D."/>
            <person name="Casacuberta J.M."/>
            <person name="Vandepoele K."/>
            <person name="Reski R."/>
            <person name="Cuming A.C."/>
            <person name="Tuskan G.A."/>
            <person name="Maumus F."/>
            <person name="Salse J."/>
            <person name="Schmutz J."/>
            <person name="Rensing S.A."/>
        </authorList>
    </citation>
    <scope>NUCLEOTIDE SEQUENCE [LARGE SCALE GENOMIC DNA]</scope>
    <source>
        <strain evidence="2 3">cv. Gransden 2004</strain>
    </source>
</reference>
<dbReference type="InParanoid" id="A0A2K1KJ67"/>
<reference evidence="2" key="3">
    <citation type="submission" date="2020-12" db="UniProtKB">
        <authorList>
            <consortium name="EnsemblPlants"/>
        </authorList>
    </citation>
    <scope>IDENTIFICATION</scope>
</reference>
<reference evidence="1 3" key="1">
    <citation type="journal article" date="2008" name="Science">
        <title>The Physcomitrella genome reveals evolutionary insights into the conquest of land by plants.</title>
        <authorList>
            <person name="Rensing S."/>
            <person name="Lang D."/>
            <person name="Zimmer A."/>
            <person name="Terry A."/>
            <person name="Salamov A."/>
            <person name="Shapiro H."/>
            <person name="Nishiyama T."/>
            <person name="Perroud P.-F."/>
            <person name="Lindquist E."/>
            <person name="Kamisugi Y."/>
            <person name="Tanahashi T."/>
            <person name="Sakakibara K."/>
            <person name="Fujita T."/>
            <person name="Oishi K."/>
            <person name="Shin-I T."/>
            <person name="Kuroki Y."/>
            <person name="Toyoda A."/>
            <person name="Suzuki Y."/>
            <person name="Hashimoto A."/>
            <person name="Yamaguchi K."/>
            <person name="Sugano A."/>
            <person name="Kohara Y."/>
            <person name="Fujiyama A."/>
            <person name="Anterola A."/>
            <person name="Aoki S."/>
            <person name="Ashton N."/>
            <person name="Barbazuk W.B."/>
            <person name="Barker E."/>
            <person name="Bennetzen J."/>
            <person name="Bezanilla M."/>
            <person name="Blankenship R."/>
            <person name="Cho S.H."/>
            <person name="Dutcher S."/>
            <person name="Estelle M."/>
            <person name="Fawcett J.A."/>
            <person name="Gundlach H."/>
            <person name="Hanada K."/>
            <person name="Heyl A."/>
            <person name="Hicks K.A."/>
            <person name="Hugh J."/>
            <person name="Lohr M."/>
            <person name="Mayer K."/>
            <person name="Melkozernov A."/>
            <person name="Murata T."/>
            <person name="Nelson D."/>
            <person name="Pils B."/>
            <person name="Prigge M."/>
            <person name="Reiss B."/>
            <person name="Renner T."/>
            <person name="Rombauts S."/>
            <person name="Rushton P."/>
            <person name="Sanderfoot A."/>
            <person name="Schween G."/>
            <person name="Shiu S.-H."/>
            <person name="Stueber K."/>
            <person name="Theodoulou F.L."/>
            <person name="Tu H."/>
            <person name="Van de Peer Y."/>
            <person name="Verrier P.J."/>
            <person name="Waters E."/>
            <person name="Wood A."/>
            <person name="Yang L."/>
            <person name="Cove D."/>
            <person name="Cuming A."/>
            <person name="Hasebe M."/>
            <person name="Lucas S."/>
            <person name="Mishler D.B."/>
            <person name="Reski R."/>
            <person name="Grigoriev I."/>
            <person name="Quatrano R.S."/>
            <person name="Boore J.L."/>
        </authorList>
    </citation>
    <scope>NUCLEOTIDE SEQUENCE [LARGE SCALE GENOMIC DNA]</scope>
    <source>
        <strain evidence="2 3">cv. Gransden 2004</strain>
    </source>
</reference>
<dbReference type="EnsemblPlants" id="Pp3c5_10640V3.1">
    <property type="protein sequence ID" value="PAC:32953885.CDS.1"/>
    <property type="gene ID" value="Pp3c5_10640"/>
</dbReference>